<gene>
    <name evidence="2" type="ORF">J2S66_005111</name>
</gene>
<accession>A0ABU1Q1F0</accession>
<keyword evidence="3" id="KW-1185">Reference proteome</keyword>
<dbReference type="EMBL" id="JAVDSG010000001">
    <property type="protein sequence ID" value="MDR6596727.1"/>
    <property type="molecule type" value="Genomic_DNA"/>
</dbReference>
<feature type="region of interest" description="Disordered" evidence="1">
    <location>
        <begin position="1"/>
        <end position="73"/>
    </location>
</feature>
<dbReference type="Proteomes" id="UP001268819">
    <property type="component" value="Unassembled WGS sequence"/>
</dbReference>
<comment type="caution">
    <text evidence="2">The sequence shown here is derived from an EMBL/GenBank/DDBJ whole genome shotgun (WGS) entry which is preliminary data.</text>
</comment>
<evidence type="ECO:0000256" key="1">
    <source>
        <dbReference type="SAM" id="MobiDB-lite"/>
    </source>
</evidence>
<evidence type="ECO:0000313" key="2">
    <source>
        <dbReference type="EMBL" id="MDR6596727.1"/>
    </source>
</evidence>
<feature type="compositionally biased region" description="Pro residues" evidence="1">
    <location>
        <begin position="37"/>
        <end position="53"/>
    </location>
</feature>
<evidence type="ECO:0000313" key="3">
    <source>
        <dbReference type="Proteomes" id="UP001268819"/>
    </source>
</evidence>
<organism evidence="2 3">
    <name type="scientific">Saccharothrix longispora</name>
    <dbReference type="NCBI Taxonomy" id="33920"/>
    <lineage>
        <taxon>Bacteria</taxon>
        <taxon>Bacillati</taxon>
        <taxon>Actinomycetota</taxon>
        <taxon>Actinomycetes</taxon>
        <taxon>Pseudonocardiales</taxon>
        <taxon>Pseudonocardiaceae</taxon>
        <taxon>Saccharothrix</taxon>
    </lineage>
</organism>
<sequence>MSTSRAEMSCPSAAAVPTVDTAPSTAPRVAPTATCPASPPPSNLRPPDTPPTRPDTAPDTAASVVLPQSHDSRSPRATCTAWMAASMPTEIATSLRIAMISCRNVNCTISRVACCAIGMPAVDAPNVPNAAAISAAISIASAISDAMIDSLVYSTSNAVLSQLSASCSQIFWSFGRYESSPSENFFQYSSNALTASPVWLAYTLDAAPLPSSMTDFTPCAAVR</sequence>
<dbReference type="RefSeq" id="WP_310309841.1">
    <property type="nucleotide sequence ID" value="NZ_JAVDSG010000001.1"/>
</dbReference>
<proteinExistence type="predicted"/>
<protein>
    <submittedName>
        <fullName evidence="2">Uncharacterized protein</fullName>
    </submittedName>
</protein>
<reference evidence="2 3" key="1">
    <citation type="submission" date="2023-07" db="EMBL/GenBank/DDBJ databases">
        <title>Sequencing the genomes of 1000 actinobacteria strains.</title>
        <authorList>
            <person name="Klenk H.-P."/>
        </authorList>
    </citation>
    <scope>NUCLEOTIDE SEQUENCE [LARGE SCALE GENOMIC DNA]</scope>
    <source>
        <strain evidence="2 3">DSM 43749</strain>
    </source>
</reference>
<name>A0ABU1Q1F0_9PSEU</name>